<dbReference type="GO" id="GO:0022857">
    <property type="term" value="F:transmembrane transporter activity"/>
    <property type="evidence" value="ECO:0007669"/>
    <property type="project" value="InterPro"/>
</dbReference>
<evidence type="ECO:0000256" key="1">
    <source>
        <dbReference type="ARBA" id="ARBA00004141"/>
    </source>
</evidence>
<feature type="transmembrane region" description="Helical" evidence="6">
    <location>
        <begin position="622"/>
        <end position="646"/>
    </location>
</feature>
<feature type="transmembrane region" description="Helical" evidence="6">
    <location>
        <begin position="134"/>
        <end position="153"/>
    </location>
</feature>
<protein>
    <submittedName>
        <fullName evidence="7">Uncharacterized protein</fullName>
    </submittedName>
</protein>
<evidence type="ECO:0000313" key="8">
    <source>
        <dbReference type="Proteomes" id="UP001168877"/>
    </source>
</evidence>
<accession>A0AA39VUL3</accession>
<evidence type="ECO:0000256" key="6">
    <source>
        <dbReference type="SAM" id="Phobius"/>
    </source>
</evidence>
<feature type="transmembrane region" description="Helical" evidence="6">
    <location>
        <begin position="465"/>
        <end position="485"/>
    </location>
</feature>
<feature type="transmembrane region" description="Helical" evidence="6">
    <location>
        <begin position="579"/>
        <end position="601"/>
    </location>
</feature>
<keyword evidence="4 6" id="KW-1133">Transmembrane helix</keyword>
<evidence type="ECO:0000313" key="7">
    <source>
        <dbReference type="EMBL" id="KAK0591551.1"/>
    </source>
</evidence>
<dbReference type="Gene3D" id="1.20.1250.20">
    <property type="entry name" value="MFS general substrate transporter like domains"/>
    <property type="match status" value="1"/>
</dbReference>
<evidence type="ECO:0000256" key="3">
    <source>
        <dbReference type="ARBA" id="ARBA00022692"/>
    </source>
</evidence>
<organism evidence="7 8">
    <name type="scientific">Acer saccharum</name>
    <name type="common">Sugar maple</name>
    <dbReference type="NCBI Taxonomy" id="4024"/>
    <lineage>
        <taxon>Eukaryota</taxon>
        <taxon>Viridiplantae</taxon>
        <taxon>Streptophyta</taxon>
        <taxon>Embryophyta</taxon>
        <taxon>Tracheophyta</taxon>
        <taxon>Spermatophyta</taxon>
        <taxon>Magnoliopsida</taxon>
        <taxon>eudicotyledons</taxon>
        <taxon>Gunneridae</taxon>
        <taxon>Pentapetalae</taxon>
        <taxon>rosids</taxon>
        <taxon>malvids</taxon>
        <taxon>Sapindales</taxon>
        <taxon>Sapindaceae</taxon>
        <taxon>Hippocastanoideae</taxon>
        <taxon>Acereae</taxon>
        <taxon>Acer</taxon>
    </lineage>
</organism>
<dbReference type="Proteomes" id="UP001168877">
    <property type="component" value="Unassembled WGS sequence"/>
</dbReference>
<reference evidence="7" key="1">
    <citation type="journal article" date="2022" name="Plant J.">
        <title>Strategies of tolerance reflected in two North American maple genomes.</title>
        <authorList>
            <person name="McEvoy S.L."/>
            <person name="Sezen U.U."/>
            <person name="Trouern-Trend A."/>
            <person name="McMahon S.M."/>
            <person name="Schaberg P.G."/>
            <person name="Yang J."/>
            <person name="Wegrzyn J.L."/>
            <person name="Swenson N.G."/>
        </authorList>
    </citation>
    <scope>NUCLEOTIDE SEQUENCE</scope>
    <source>
        <strain evidence="7">NS2018</strain>
    </source>
</reference>
<feature type="transmembrane region" description="Helical" evidence="6">
    <location>
        <begin position="540"/>
        <end position="559"/>
    </location>
</feature>
<keyword evidence="8" id="KW-1185">Reference proteome</keyword>
<feature type="transmembrane region" description="Helical" evidence="6">
    <location>
        <begin position="215"/>
        <end position="231"/>
    </location>
</feature>
<dbReference type="GO" id="GO:0016020">
    <property type="term" value="C:membrane"/>
    <property type="evidence" value="ECO:0007669"/>
    <property type="project" value="UniProtKB-SubCell"/>
</dbReference>
<evidence type="ECO:0000256" key="2">
    <source>
        <dbReference type="ARBA" id="ARBA00005982"/>
    </source>
</evidence>
<dbReference type="InterPro" id="IPR036259">
    <property type="entry name" value="MFS_trans_sf"/>
</dbReference>
<comment type="subcellular location">
    <subcellularLocation>
        <location evidence="1">Membrane</location>
        <topology evidence="1">Multi-pass membrane protein</topology>
    </subcellularLocation>
</comment>
<dbReference type="InterPro" id="IPR000109">
    <property type="entry name" value="POT_fam"/>
</dbReference>
<feature type="transmembrane region" description="Helical" evidence="6">
    <location>
        <begin position="666"/>
        <end position="686"/>
    </location>
</feature>
<dbReference type="EMBL" id="JAUESC010000380">
    <property type="protein sequence ID" value="KAK0591551.1"/>
    <property type="molecule type" value="Genomic_DNA"/>
</dbReference>
<dbReference type="AlphaFoldDB" id="A0AA39VUL3"/>
<evidence type="ECO:0000256" key="4">
    <source>
        <dbReference type="ARBA" id="ARBA00022989"/>
    </source>
</evidence>
<gene>
    <name evidence="7" type="ORF">LWI29_003753</name>
</gene>
<comment type="caution">
    <text evidence="7">The sequence shown here is derived from an EMBL/GenBank/DDBJ whole genome shotgun (WGS) entry which is preliminary data.</text>
</comment>
<dbReference type="PANTHER" id="PTHR11654">
    <property type="entry name" value="OLIGOPEPTIDE TRANSPORTER-RELATED"/>
    <property type="match status" value="1"/>
</dbReference>
<sequence length="696" mass="79123">MTTTNPAWITQLFKSMFNLFSLFNLFRINTKILTCISWIKINLCFCKAAAFASGLVFSYKLAEKAVIDVIILFLAYPDSELNREPKRHSLRYAIADDLRNAVALDNSLDGLSALMLIFLSYINEASGGGHLKRIIFCVVVAYTCGLSILGFASSHVFSESYIDSLMIIIGVILVAVGRGGLLDFVEEFTDEQLEAHEPDRQNINEERVRARRKKWHLFASAAGSLVATQIYNNTSWNRRLITIGWGMGITFVLFNLAIPLYHKKDQAAATGTRIAEEPFTSFTCIRVLWAALLKRREPYPFSKDRFFRLNNDGFFRHNNDELELWPQAKLLRWQVLRLGQRTGGAGLRADLVLLGVARLQTSVDGGGVEGRLRIGELQTGVAQLRSDHVHVLVGSCWSEKGRVQRRELRSWVLVPPSKESHAREDPIWIDKAAIIEYESESTLGREEQQNAGRLCSVTMVQETKYILKMVPIWSTFLVFGLVLSMGNTFCVLQGASLEFADVLLIYLILLRFITREMVSSDLSPLRLLSKWFPESKLKRNMMGIWGGMVISILYSAVAWRVEVRRLDILENEYRYWMDSIPMSIWWLAPQFFLLGFMEGLASGGLEEFTIDDDHLSRSMKNLLSAINTFVVNGIGSALNILCIFLNTKLILYTMDQSHFDPYYKYLTIYGTTLNCVYLLLISILVYRDKDAAQVNQ</sequence>
<comment type="similarity">
    <text evidence="2">Belongs to the major facilitator superfamily. Proton-dependent oligopeptide transporter (POT/PTR) (TC 2.A.17) family.</text>
</comment>
<keyword evidence="3 6" id="KW-0812">Transmembrane</keyword>
<reference evidence="7" key="2">
    <citation type="submission" date="2023-06" db="EMBL/GenBank/DDBJ databases">
        <authorList>
            <person name="Swenson N.G."/>
            <person name="Wegrzyn J.L."/>
            <person name="Mcevoy S.L."/>
        </authorList>
    </citation>
    <scope>NUCLEOTIDE SEQUENCE</scope>
    <source>
        <strain evidence="7">NS2018</strain>
        <tissue evidence="7">Leaf</tissue>
    </source>
</reference>
<keyword evidence="5 6" id="KW-0472">Membrane</keyword>
<feature type="transmembrane region" description="Helical" evidence="6">
    <location>
        <begin position="165"/>
        <end position="185"/>
    </location>
</feature>
<dbReference type="Pfam" id="PF00854">
    <property type="entry name" value="PTR2"/>
    <property type="match status" value="1"/>
</dbReference>
<evidence type="ECO:0000256" key="5">
    <source>
        <dbReference type="ARBA" id="ARBA00023136"/>
    </source>
</evidence>
<feature type="transmembrane region" description="Helical" evidence="6">
    <location>
        <begin position="243"/>
        <end position="261"/>
    </location>
</feature>
<name>A0AA39VUL3_ACESA</name>
<proteinExistence type="inferred from homology"/>